<keyword evidence="4 11" id="KW-0812">Transmembrane</keyword>
<dbReference type="PRINTS" id="PR00237">
    <property type="entry name" value="GPCRRHODOPSN"/>
</dbReference>
<feature type="domain" description="G-protein coupled receptors family 1 profile" evidence="12">
    <location>
        <begin position="64"/>
        <end position="310"/>
    </location>
</feature>
<dbReference type="SMART" id="SM01381">
    <property type="entry name" value="7TM_GPCR_Srsx"/>
    <property type="match status" value="1"/>
</dbReference>
<dbReference type="GeneTree" id="ENSGT01150000286905"/>
<evidence type="ECO:0000313" key="13">
    <source>
        <dbReference type="Ensembl" id="ENSSFOP00015074447.1"/>
    </source>
</evidence>
<evidence type="ECO:0000313" key="14">
    <source>
        <dbReference type="Proteomes" id="UP000694397"/>
    </source>
</evidence>
<evidence type="ECO:0000256" key="6">
    <source>
        <dbReference type="ARBA" id="ARBA00022989"/>
    </source>
</evidence>
<feature type="transmembrane region" description="Helical" evidence="11">
    <location>
        <begin position="82"/>
        <end position="109"/>
    </location>
</feature>
<proteinExistence type="predicted"/>
<dbReference type="Ensembl" id="ENSSFOT00015049491.1">
    <property type="protein sequence ID" value="ENSSFOP00015074447.1"/>
    <property type="gene ID" value="ENSSFOG00015029896.1"/>
</dbReference>
<accession>A0A8C9WIS2</accession>
<evidence type="ECO:0000256" key="10">
    <source>
        <dbReference type="ARBA" id="ARBA00023224"/>
    </source>
</evidence>
<evidence type="ECO:0000256" key="5">
    <source>
        <dbReference type="ARBA" id="ARBA00022725"/>
    </source>
</evidence>
<evidence type="ECO:0000256" key="8">
    <source>
        <dbReference type="ARBA" id="ARBA00023136"/>
    </source>
</evidence>
<dbReference type="FunFam" id="1.20.1070.10:FF:000013">
    <property type="entry name" value="Olfactory receptor"/>
    <property type="match status" value="1"/>
</dbReference>
<feature type="transmembrane region" description="Helical" evidence="11">
    <location>
        <begin position="115"/>
        <end position="140"/>
    </location>
</feature>
<dbReference type="Ensembl" id="ENSSFOT00015044708.1">
    <property type="protein sequence ID" value="ENSSFOP00015046210.1"/>
    <property type="gene ID" value="ENSSFOG00015031364.1"/>
</dbReference>
<sequence>ISVFHQGSFYREREKKTLFLSLSRFCSRNFSHTDFVLIGFSGPREWRQLLFTTFLFMLLLSLAANLILMFTIISHKTLHSPMYLLICAMSFVDLSVMIFCVPNMLFSLLLNWNHISLLGCLVQMFFVHIAGSTIFMWMALDRYFAICAPLRYNEHMSCSAFLKFVLVPVLRNVIFVLAVISLAGSLSYCQSNEIDHCFCEHMALVTLACGSIRINNILGLAGTFCVPAVDFLLVTASYIKIFVSVFRSGKSSQKALSTCITHIMVITVSLIFVLTSYLSYRGSSNFSSNIRAVISTMYLLIPGCFNPVIYGIRTKEIRLHMMKALKCGKITPSH</sequence>
<keyword evidence="14" id="KW-1185">Reference proteome</keyword>
<evidence type="ECO:0000256" key="1">
    <source>
        <dbReference type="ARBA" id="ARBA00004651"/>
    </source>
</evidence>
<dbReference type="AlphaFoldDB" id="A0A8C9WIS2"/>
<dbReference type="InterPro" id="IPR000276">
    <property type="entry name" value="GPCR_Rhodpsn"/>
</dbReference>
<comment type="subcellular location">
    <subcellularLocation>
        <location evidence="1">Cell membrane</location>
        <topology evidence="1">Multi-pass membrane protein</topology>
    </subcellularLocation>
</comment>
<reference evidence="13 14" key="1">
    <citation type="submission" date="2019-04" db="EMBL/GenBank/DDBJ databases">
        <authorList>
            <consortium name="Wellcome Sanger Institute Data Sharing"/>
        </authorList>
    </citation>
    <scope>NUCLEOTIDE SEQUENCE [LARGE SCALE GENOMIC DNA]</scope>
</reference>
<evidence type="ECO:0000259" key="12">
    <source>
        <dbReference type="PROSITE" id="PS50262"/>
    </source>
</evidence>
<keyword evidence="2" id="KW-1003">Cell membrane</keyword>
<dbReference type="InterPro" id="IPR017452">
    <property type="entry name" value="GPCR_Rhodpsn_7TM"/>
</dbReference>
<evidence type="ECO:0000256" key="4">
    <source>
        <dbReference type="ARBA" id="ARBA00022692"/>
    </source>
</evidence>
<keyword evidence="10" id="KW-0807">Transducer</keyword>
<dbReference type="GO" id="GO:0004930">
    <property type="term" value="F:G protein-coupled receptor activity"/>
    <property type="evidence" value="ECO:0007669"/>
    <property type="project" value="UniProtKB-KW"/>
</dbReference>
<dbReference type="Gene3D" id="1.20.1070.10">
    <property type="entry name" value="Rhodopsin 7-helix transmembrane proteins"/>
    <property type="match status" value="1"/>
</dbReference>
<dbReference type="Pfam" id="PF13853">
    <property type="entry name" value="7tm_4"/>
    <property type="match status" value="1"/>
</dbReference>
<keyword evidence="8 11" id="KW-0472">Membrane</keyword>
<feature type="transmembrane region" description="Helical" evidence="11">
    <location>
        <begin position="217"/>
        <end position="243"/>
    </location>
</feature>
<feature type="transmembrane region" description="Helical" evidence="11">
    <location>
        <begin position="255"/>
        <end position="278"/>
    </location>
</feature>
<keyword evidence="6 11" id="KW-1133">Transmembrane helix</keyword>
<name>A0A8C9WIS2_SCLFO</name>
<dbReference type="Proteomes" id="UP000694397">
    <property type="component" value="Chromosome 10"/>
</dbReference>
<dbReference type="PANTHER" id="PTHR26450:SF391">
    <property type="entry name" value="ODORANT RECEPTOR-RELATED"/>
    <property type="match status" value="1"/>
</dbReference>
<dbReference type="InterPro" id="IPR050402">
    <property type="entry name" value="OR51/52/56-like"/>
</dbReference>
<evidence type="ECO:0000256" key="11">
    <source>
        <dbReference type="SAM" id="Phobius"/>
    </source>
</evidence>
<dbReference type="SUPFAM" id="SSF81321">
    <property type="entry name" value="Family A G protein-coupled receptor-like"/>
    <property type="match status" value="1"/>
</dbReference>
<feature type="transmembrane region" description="Helical" evidence="11">
    <location>
        <begin position="290"/>
        <end position="312"/>
    </location>
</feature>
<reference evidence="13" key="2">
    <citation type="submission" date="2025-05" db="UniProtKB">
        <authorList>
            <consortium name="Ensembl"/>
        </authorList>
    </citation>
    <scope>IDENTIFICATION</scope>
</reference>
<dbReference type="PROSITE" id="PS50262">
    <property type="entry name" value="G_PROTEIN_RECEP_F1_2"/>
    <property type="match status" value="1"/>
</dbReference>
<dbReference type="InterPro" id="IPR000725">
    <property type="entry name" value="Olfact_rcpt"/>
</dbReference>
<dbReference type="PANTHER" id="PTHR26450">
    <property type="entry name" value="OLFACTORY RECEPTOR 56B1-RELATED"/>
    <property type="match status" value="1"/>
</dbReference>
<dbReference type="GO" id="GO:0004984">
    <property type="term" value="F:olfactory receptor activity"/>
    <property type="evidence" value="ECO:0007669"/>
    <property type="project" value="InterPro"/>
</dbReference>
<keyword evidence="5" id="KW-0552">Olfaction</keyword>
<evidence type="ECO:0000256" key="9">
    <source>
        <dbReference type="ARBA" id="ARBA00023170"/>
    </source>
</evidence>
<keyword evidence="9" id="KW-0675">Receptor</keyword>
<feature type="transmembrane region" description="Helical" evidence="11">
    <location>
        <begin position="161"/>
        <end position="183"/>
    </location>
</feature>
<evidence type="ECO:0000256" key="7">
    <source>
        <dbReference type="ARBA" id="ARBA00023040"/>
    </source>
</evidence>
<dbReference type="OrthoDB" id="5969463at2759"/>
<evidence type="ECO:0000256" key="3">
    <source>
        <dbReference type="ARBA" id="ARBA00022606"/>
    </source>
</evidence>
<dbReference type="GO" id="GO:0005886">
    <property type="term" value="C:plasma membrane"/>
    <property type="evidence" value="ECO:0007669"/>
    <property type="project" value="UniProtKB-SubCell"/>
</dbReference>
<organism evidence="13 14">
    <name type="scientific">Scleropages formosus</name>
    <name type="common">Asian bonytongue</name>
    <name type="synonym">Osteoglossum formosum</name>
    <dbReference type="NCBI Taxonomy" id="113540"/>
    <lineage>
        <taxon>Eukaryota</taxon>
        <taxon>Metazoa</taxon>
        <taxon>Chordata</taxon>
        <taxon>Craniata</taxon>
        <taxon>Vertebrata</taxon>
        <taxon>Euteleostomi</taxon>
        <taxon>Actinopterygii</taxon>
        <taxon>Neopterygii</taxon>
        <taxon>Teleostei</taxon>
        <taxon>Osteoglossocephala</taxon>
        <taxon>Osteoglossomorpha</taxon>
        <taxon>Osteoglossiformes</taxon>
        <taxon>Osteoglossidae</taxon>
        <taxon>Scleropages</taxon>
    </lineage>
</organism>
<protein>
    <recommendedName>
        <fullName evidence="12">G-protein coupled receptors family 1 profile domain-containing protein</fullName>
    </recommendedName>
</protein>
<feature type="transmembrane region" description="Helical" evidence="11">
    <location>
        <begin position="49"/>
        <end position="70"/>
    </location>
</feature>
<keyword evidence="7" id="KW-0297">G-protein coupled receptor</keyword>
<evidence type="ECO:0000256" key="2">
    <source>
        <dbReference type="ARBA" id="ARBA00022475"/>
    </source>
</evidence>
<keyword evidence="3" id="KW-0716">Sensory transduction</keyword>
<dbReference type="PRINTS" id="PR00245">
    <property type="entry name" value="OLFACTORYR"/>
</dbReference>